<evidence type="ECO:0000256" key="8">
    <source>
        <dbReference type="ARBA" id="ARBA00023065"/>
    </source>
</evidence>
<dbReference type="PROSITE" id="PS50893">
    <property type="entry name" value="ABC_TRANSPORTER_2"/>
    <property type="match status" value="1"/>
</dbReference>
<dbReference type="GO" id="GO:0016887">
    <property type="term" value="F:ATP hydrolysis activity"/>
    <property type="evidence" value="ECO:0007669"/>
    <property type="project" value="InterPro"/>
</dbReference>
<organism evidence="11 12">
    <name type="scientific">Sediminitomix flava</name>
    <dbReference type="NCBI Taxonomy" id="379075"/>
    <lineage>
        <taxon>Bacteria</taxon>
        <taxon>Pseudomonadati</taxon>
        <taxon>Bacteroidota</taxon>
        <taxon>Cytophagia</taxon>
        <taxon>Cytophagales</taxon>
        <taxon>Flammeovirgaceae</taxon>
        <taxon>Sediminitomix</taxon>
    </lineage>
</organism>
<comment type="subcellular location">
    <subcellularLocation>
        <location evidence="1">Cell membrane</location>
        <topology evidence="1">Peripheral membrane protein</topology>
    </subcellularLocation>
</comment>
<keyword evidence="4" id="KW-0410">Iron transport</keyword>
<keyword evidence="3" id="KW-1003">Cell membrane</keyword>
<dbReference type="Proteomes" id="UP000245535">
    <property type="component" value="Unassembled WGS sequence"/>
</dbReference>
<dbReference type="EMBL" id="QGDO01000003">
    <property type="protein sequence ID" value="PWJ42221.1"/>
    <property type="molecule type" value="Genomic_DNA"/>
</dbReference>
<evidence type="ECO:0000256" key="4">
    <source>
        <dbReference type="ARBA" id="ARBA00022496"/>
    </source>
</evidence>
<dbReference type="GO" id="GO:0006826">
    <property type="term" value="P:iron ion transport"/>
    <property type="evidence" value="ECO:0007669"/>
    <property type="project" value="UniProtKB-KW"/>
</dbReference>
<keyword evidence="8" id="KW-0406">Ion transport</keyword>
<evidence type="ECO:0000256" key="7">
    <source>
        <dbReference type="ARBA" id="ARBA00023004"/>
    </source>
</evidence>
<dbReference type="PANTHER" id="PTHR42771">
    <property type="entry name" value="IRON(3+)-HYDROXAMATE IMPORT ATP-BINDING PROTEIN FHUC"/>
    <property type="match status" value="1"/>
</dbReference>
<keyword evidence="9" id="KW-0472">Membrane</keyword>
<dbReference type="SMART" id="SM00382">
    <property type="entry name" value="AAA"/>
    <property type="match status" value="1"/>
</dbReference>
<name>A0A315Z9N0_SEDFL</name>
<evidence type="ECO:0000256" key="3">
    <source>
        <dbReference type="ARBA" id="ARBA00022475"/>
    </source>
</evidence>
<evidence type="ECO:0000256" key="6">
    <source>
        <dbReference type="ARBA" id="ARBA00022840"/>
    </source>
</evidence>
<evidence type="ECO:0000256" key="5">
    <source>
        <dbReference type="ARBA" id="ARBA00022741"/>
    </source>
</evidence>
<dbReference type="Pfam" id="PF00005">
    <property type="entry name" value="ABC_tran"/>
    <property type="match status" value="1"/>
</dbReference>
<evidence type="ECO:0000313" key="12">
    <source>
        <dbReference type="Proteomes" id="UP000245535"/>
    </source>
</evidence>
<sequence length="329" mass="37376">MLTLQNLEIGYLEGNEKRKLSKPLNLSLEKGKVTCLVGPNGAGKSTLLRTISKMQHALNGKVFIHDKVLSSYSNKELSKILGTVLTEHFDGGFLTVRELLEMGRIPHTAWWGTLTDKDKTKVEEVADLVGVSNLLDRYLHELSDGQMQKALIGRVLSQDSELILLDEPTSHLDIPNKIELYKLLNKIARTKNKCILLTTHDLELALQTADQIWLFDKDQIISGTPEELVLGGDFSRAFSSEDLFDIETGKFLVNQKKKIPIKVQGDAVARFWLLNALHRLEINLPKEVNFEIFIERSNHKTKFELFIDNQLVLRDSLNVLLHYLMKYSS</sequence>
<evidence type="ECO:0000259" key="10">
    <source>
        <dbReference type="PROSITE" id="PS50893"/>
    </source>
</evidence>
<dbReference type="CDD" id="cd03214">
    <property type="entry name" value="ABC_Iron-Siderophores_B12_Hemin"/>
    <property type="match status" value="1"/>
</dbReference>
<proteinExistence type="predicted"/>
<keyword evidence="6 11" id="KW-0067">ATP-binding</keyword>
<gene>
    <name evidence="11" type="ORF">BC781_103473</name>
</gene>
<keyword evidence="12" id="KW-1185">Reference proteome</keyword>
<dbReference type="InterPro" id="IPR003439">
    <property type="entry name" value="ABC_transporter-like_ATP-bd"/>
</dbReference>
<dbReference type="GO" id="GO:0005524">
    <property type="term" value="F:ATP binding"/>
    <property type="evidence" value="ECO:0007669"/>
    <property type="project" value="UniProtKB-KW"/>
</dbReference>
<evidence type="ECO:0000256" key="1">
    <source>
        <dbReference type="ARBA" id="ARBA00004202"/>
    </source>
</evidence>
<feature type="domain" description="ABC transporter" evidence="10">
    <location>
        <begin position="4"/>
        <end position="242"/>
    </location>
</feature>
<dbReference type="InterPro" id="IPR027417">
    <property type="entry name" value="P-loop_NTPase"/>
</dbReference>
<protein>
    <submittedName>
        <fullName evidence="11">Iron complex transport system ATP-binding protein</fullName>
    </submittedName>
</protein>
<dbReference type="SUPFAM" id="SSF52540">
    <property type="entry name" value="P-loop containing nucleoside triphosphate hydrolases"/>
    <property type="match status" value="1"/>
</dbReference>
<keyword evidence="2" id="KW-0813">Transport</keyword>
<evidence type="ECO:0000256" key="9">
    <source>
        <dbReference type="ARBA" id="ARBA00023136"/>
    </source>
</evidence>
<dbReference type="InterPro" id="IPR051535">
    <property type="entry name" value="Siderophore_ABC-ATPase"/>
</dbReference>
<dbReference type="InterPro" id="IPR003593">
    <property type="entry name" value="AAA+_ATPase"/>
</dbReference>
<dbReference type="PANTHER" id="PTHR42771:SF2">
    <property type="entry name" value="IRON(3+)-HYDROXAMATE IMPORT ATP-BINDING PROTEIN FHUC"/>
    <property type="match status" value="1"/>
</dbReference>
<dbReference type="GO" id="GO:0005886">
    <property type="term" value="C:plasma membrane"/>
    <property type="evidence" value="ECO:0007669"/>
    <property type="project" value="UniProtKB-SubCell"/>
</dbReference>
<comment type="caution">
    <text evidence="11">The sequence shown here is derived from an EMBL/GenBank/DDBJ whole genome shotgun (WGS) entry which is preliminary data.</text>
</comment>
<keyword evidence="7" id="KW-0408">Iron</keyword>
<dbReference type="Gene3D" id="3.40.50.300">
    <property type="entry name" value="P-loop containing nucleotide triphosphate hydrolases"/>
    <property type="match status" value="1"/>
</dbReference>
<keyword evidence="5" id="KW-0547">Nucleotide-binding</keyword>
<dbReference type="AlphaFoldDB" id="A0A315Z9N0"/>
<evidence type="ECO:0000313" key="11">
    <source>
        <dbReference type="EMBL" id="PWJ42221.1"/>
    </source>
</evidence>
<evidence type="ECO:0000256" key="2">
    <source>
        <dbReference type="ARBA" id="ARBA00022448"/>
    </source>
</evidence>
<accession>A0A315Z9N0</accession>
<reference evidence="11 12" key="1">
    <citation type="submission" date="2018-03" db="EMBL/GenBank/DDBJ databases">
        <title>Genomic Encyclopedia of Archaeal and Bacterial Type Strains, Phase II (KMG-II): from individual species to whole genera.</title>
        <authorList>
            <person name="Goeker M."/>
        </authorList>
    </citation>
    <scope>NUCLEOTIDE SEQUENCE [LARGE SCALE GENOMIC DNA]</scope>
    <source>
        <strain evidence="11 12">DSM 28229</strain>
    </source>
</reference>